<accession>A0A220UGM4</accession>
<proteinExistence type="predicted"/>
<evidence type="ECO:0000256" key="3">
    <source>
        <dbReference type="ARBA" id="ARBA00022729"/>
    </source>
</evidence>
<dbReference type="Proteomes" id="UP000198398">
    <property type="component" value="Chromosome"/>
</dbReference>
<dbReference type="InterPro" id="IPR007348">
    <property type="entry name" value="CopC_dom"/>
</dbReference>
<dbReference type="GO" id="GO:0030313">
    <property type="term" value="C:cell envelope"/>
    <property type="evidence" value="ECO:0007669"/>
    <property type="project" value="UniProtKB-SubCell"/>
</dbReference>
<evidence type="ECO:0000313" key="9">
    <source>
        <dbReference type="Proteomes" id="UP000198398"/>
    </source>
</evidence>
<keyword evidence="6" id="KW-0472">Membrane</keyword>
<gene>
    <name evidence="8" type="ORF">CFK39_04615</name>
</gene>
<keyword evidence="6" id="KW-0812">Transmembrane</keyword>
<keyword evidence="4" id="KW-0186">Copper</keyword>
<dbReference type="Pfam" id="PF04234">
    <property type="entry name" value="CopC"/>
    <property type="match status" value="1"/>
</dbReference>
<dbReference type="PANTHER" id="PTHR34820">
    <property type="entry name" value="INNER MEMBRANE PROTEIN YEBZ"/>
    <property type="match status" value="1"/>
</dbReference>
<feature type="region of interest" description="Disordered" evidence="5">
    <location>
        <begin position="1"/>
        <end position="24"/>
    </location>
</feature>
<keyword evidence="3" id="KW-0732">Signal</keyword>
<dbReference type="Gene3D" id="2.60.40.1220">
    <property type="match status" value="1"/>
</dbReference>
<dbReference type="InterPro" id="IPR014755">
    <property type="entry name" value="Cu-Rt/internalin_Ig-like"/>
</dbReference>
<keyword evidence="9" id="KW-1185">Reference proteome</keyword>
<comment type="subcellular location">
    <subcellularLocation>
        <location evidence="1">Cell envelope</location>
    </subcellularLocation>
</comment>
<evidence type="ECO:0000256" key="1">
    <source>
        <dbReference type="ARBA" id="ARBA00004196"/>
    </source>
</evidence>
<evidence type="ECO:0000256" key="4">
    <source>
        <dbReference type="ARBA" id="ARBA00023008"/>
    </source>
</evidence>
<dbReference type="GO" id="GO:0005507">
    <property type="term" value="F:copper ion binding"/>
    <property type="evidence" value="ECO:0007669"/>
    <property type="project" value="InterPro"/>
</dbReference>
<dbReference type="PANTHER" id="PTHR34820:SF4">
    <property type="entry name" value="INNER MEMBRANE PROTEIN YEBZ"/>
    <property type="match status" value="1"/>
</dbReference>
<dbReference type="GO" id="GO:0042597">
    <property type="term" value="C:periplasmic space"/>
    <property type="evidence" value="ECO:0007669"/>
    <property type="project" value="InterPro"/>
</dbReference>
<name>A0A220UGM4_9MICO</name>
<keyword evidence="2" id="KW-0479">Metal-binding</keyword>
<feature type="transmembrane region" description="Helical" evidence="6">
    <location>
        <begin position="165"/>
        <end position="185"/>
    </location>
</feature>
<protein>
    <submittedName>
        <fullName evidence="8">Copper resistance protein CopC</fullName>
    </submittedName>
</protein>
<evidence type="ECO:0000256" key="6">
    <source>
        <dbReference type="SAM" id="Phobius"/>
    </source>
</evidence>
<dbReference type="InterPro" id="IPR032694">
    <property type="entry name" value="CopC/D"/>
</dbReference>
<dbReference type="AlphaFoldDB" id="A0A220UGM4"/>
<dbReference type="SUPFAM" id="SSF81296">
    <property type="entry name" value="E set domains"/>
    <property type="match status" value="1"/>
</dbReference>
<dbReference type="GO" id="GO:0006825">
    <property type="term" value="P:copper ion transport"/>
    <property type="evidence" value="ECO:0007669"/>
    <property type="project" value="InterPro"/>
</dbReference>
<dbReference type="InterPro" id="IPR014756">
    <property type="entry name" value="Ig_E-set"/>
</dbReference>
<dbReference type="GO" id="GO:0005886">
    <property type="term" value="C:plasma membrane"/>
    <property type="evidence" value="ECO:0007669"/>
    <property type="project" value="TreeGrafter"/>
</dbReference>
<evidence type="ECO:0000256" key="2">
    <source>
        <dbReference type="ARBA" id="ARBA00022723"/>
    </source>
</evidence>
<evidence type="ECO:0000256" key="5">
    <source>
        <dbReference type="SAM" id="MobiDB-lite"/>
    </source>
</evidence>
<evidence type="ECO:0000313" key="8">
    <source>
        <dbReference type="EMBL" id="ASK67052.1"/>
    </source>
</evidence>
<evidence type="ECO:0000259" key="7">
    <source>
        <dbReference type="Pfam" id="PF04234"/>
    </source>
</evidence>
<organism evidence="8 9">
    <name type="scientific">Brachybacterium avium</name>
    <dbReference type="NCBI Taxonomy" id="2017485"/>
    <lineage>
        <taxon>Bacteria</taxon>
        <taxon>Bacillati</taxon>
        <taxon>Actinomycetota</taxon>
        <taxon>Actinomycetes</taxon>
        <taxon>Micrococcales</taxon>
        <taxon>Dermabacteraceae</taxon>
        <taxon>Brachybacterium</taxon>
    </lineage>
</organism>
<dbReference type="OrthoDB" id="5242236at2"/>
<dbReference type="GO" id="GO:0046688">
    <property type="term" value="P:response to copper ion"/>
    <property type="evidence" value="ECO:0007669"/>
    <property type="project" value="InterPro"/>
</dbReference>
<dbReference type="KEGG" id="brv:CFK39_04615"/>
<keyword evidence="6" id="KW-1133">Transmembrane helix</keyword>
<sequence>MLALPAPAQAHDTLLSTDPADGSTLETSPEAVVFTFSADILDVSPLVRVSDESGDQVAEVTPAVEGPTATATLPEPLPVGTYDIQWRVVSGDGHPIEGTLTLTVEQDPAAEEDAVAGPSDGGGASTEDSEESPQELPTATGDASAQGESEAAEQSEQDGGLSMPVLLGGLAVIVLVVAVAGYAIMRRRD</sequence>
<reference evidence="9" key="1">
    <citation type="submission" date="2017-07" db="EMBL/GenBank/DDBJ databases">
        <title>Brachybacterium sp. VR2415.</title>
        <authorList>
            <person name="Tak E.J."/>
            <person name="Bae J.-W."/>
        </authorList>
    </citation>
    <scope>NUCLEOTIDE SEQUENCE [LARGE SCALE GENOMIC DNA]</scope>
    <source>
        <strain evidence="9">VR2415</strain>
    </source>
</reference>
<dbReference type="EMBL" id="CP022316">
    <property type="protein sequence ID" value="ASK67052.1"/>
    <property type="molecule type" value="Genomic_DNA"/>
</dbReference>
<feature type="domain" description="CopC" evidence="7">
    <location>
        <begin position="11"/>
        <end position="104"/>
    </location>
</feature>
<feature type="region of interest" description="Disordered" evidence="5">
    <location>
        <begin position="113"/>
        <end position="158"/>
    </location>
</feature>